<accession>U2TJU4</accession>
<proteinExistence type="predicted"/>
<reference evidence="1 2" key="1">
    <citation type="submission" date="2013-08" db="EMBL/GenBank/DDBJ databases">
        <authorList>
            <person name="Durkin A.S."/>
            <person name="Haft D.R."/>
            <person name="McCorrison J."/>
            <person name="Torralba M."/>
            <person name="Gillis M."/>
            <person name="Haft D.H."/>
            <person name="Methe B."/>
            <person name="Sutton G."/>
            <person name="Nelson K.E."/>
        </authorList>
    </citation>
    <scope>NUCLEOTIDE SEQUENCE [LARGE SCALE GENOMIC DNA]</scope>
    <source>
        <strain evidence="1 2">F0195</strain>
    </source>
</reference>
<dbReference type="PATRIC" id="fig|1125712.3.peg.1933"/>
<sequence>MRILVRYEDGSGEDISTSDATTLDAFRGDFRDGRSANIATRFVPRLDLIESEGLRIDIYWYDVREDSQTTTTLVREYDRRVSDLALEEGRVWHVIPPEKVARIVSLDIDGFWRMRRMFGCLVDMEHFERERRVWLGSGASGRPLVAQVVDLHEAIRLSSQGTRGGEWDDERIAGSYGWPVMAYERVLAARQGECADSPAGVSSPNYAAAVARWRARNRDGTMAEAYRALPFAMDTIKESWDAAEDLAESYTDSS</sequence>
<evidence type="ECO:0000313" key="2">
    <source>
        <dbReference type="Proteomes" id="UP000016638"/>
    </source>
</evidence>
<gene>
    <name evidence="1" type="ORF">HMPREF1316_0509</name>
</gene>
<dbReference type="Proteomes" id="UP000016638">
    <property type="component" value="Unassembled WGS sequence"/>
</dbReference>
<dbReference type="RefSeq" id="WP_021726803.1">
    <property type="nucleotide sequence ID" value="NZ_AWEZ01000062.1"/>
</dbReference>
<dbReference type="EMBL" id="AWEZ01000062">
    <property type="protein sequence ID" value="ERL06735.1"/>
    <property type="molecule type" value="Genomic_DNA"/>
</dbReference>
<organism evidence="1 2">
    <name type="scientific">Olsenella profusa F0195</name>
    <dbReference type="NCBI Taxonomy" id="1125712"/>
    <lineage>
        <taxon>Bacteria</taxon>
        <taxon>Bacillati</taxon>
        <taxon>Actinomycetota</taxon>
        <taxon>Coriobacteriia</taxon>
        <taxon>Coriobacteriales</taxon>
        <taxon>Atopobiaceae</taxon>
        <taxon>Olsenella</taxon>
    </lineage>
</organism>
<protein>
    <submittedName>
        <fullName evidence="1">Uncharacterized protein</fullName>
    </submittedName>
</protein>
<name>U2TJU4_9ACTN</name>
<evidence type="ECO:0000313" key="1">
    <source>
        <dbReference type="EMBL" id="ERL06735.1"/>
    </source>
</evidence>
<dbReference type="AlphaFoldDB" id="U2TJU4"/>
<dbReference type="OrthoDB" id="3192982at2"/>
<keyword evidence="2" id="KW-1185">Reference proteome</keyword>
<dbReference type="STRING" id="1125712.HMPREF1316_0509"/>
<comment type="caution">
    <text evidence="1">The sequence shown here is derived from an EMBL/GenBank/DDBJ whole genome shotgun (WGS) entry which is preliminary data.</text>
</comment>